<name>A0A1Y5NZL9_9MYCO</name>
<dbReference type="SUPFAM" id="SSF46785">
    <property type="entry name" value="Winged helix' DNA-binding domain"/>
    <property type="match status" value="1"/>
</dbReference>
<dbReference type="Pfam" id="PF01022">
    <property type="entry name" value="HTH_5"/>
    <property type="match status" value="1"/>
</dbReference>
<dbReference type="InterPro" id="IPR051011">
    <property type="entry name" value="Metal_resp_trans_reg"/>
</dbReference>
<dbReference type="AlphaFoldDB" id="A0A1Y5NZL9"/>
<dbReference type="PROSITE" id="PS50987">
    <property type="entry name" value="HTH_ARSR_2"/>
    <property type="match status" value="1"/>
</dbReference>
<keyword evidence="1" id="KW-0805">Transcription regulation</keyword>
<dbReference type="InterPro" id="IPR001845">
    <property type="entry name" value="HTH_ArsR_DNA-bd_dom"/>
</dbReference>
<dbReference type="SMART" id="SM00418">
    <property type="entry name" value="HTH_ARSR"/>
    <property type="match status" value="1"/>
</dbReference>
<evidence type="ECO:0000256" key="1">
    <source>
        <dbReference type="ARBA" id="ARBA00023015"/>
    </source>
</evidence>
<dbReference type="GO" id="GO:0003677">
    <property type="term" value="F:DNA binding"/>
    <property type="evidence" value="ECO:0007669"/>
    <property type="project" value="UniProtKB-KW"/>
</dbReference>
<protein>
    <recommendedName>
        <fullName evidence="4">HTH arsR-type domain-containing protein</fullName>
    </recommendedName>
</protein>
<dbReference type="InterPro" id="IPR036390">
    <property type="entry name" value="WH_DNA-bd_sf"/>
</dbReference>
<keyword evidence="2" id="KW-0238">DNA-binding</keyword>
<dbReference type="GO" id="GO:0003700">
    <property type="term" value="F:DNA-binding transcription factor activity"/>
    <property type="evidence" value="ECO:0007669"/>
    <property type="project" value="InterPro"/>
</dbReference>
<dbReference type="NCBIfam" id="NF033788">
    <property type="entry name" value="HTH_metalloreg"/>
    <property type="match status" value="1"/>
</dbReference>
<keyword evidence="3" id="KW-0804">Transcription</keyword>
<evidence type="ECO:0000256" key="3">
    <source>
        <dbReference type="ARBA" id="ARBA00023163"/>
    </source>
</evidence>
<evidence type="ECO:0000259" key="4">
    <source>
        <dbReference type="PROSITE" id="PS50987"/>
    </source>
</evidence>
<dbReference type="Gene3D" id="1.10.10.10">
    <property type="entry name" value="Winged helix-like DNA-binding domain superfamily/Winged helix DNA-binding domain"/>
    <property type="match status" value="1"/>
</dbReference>
<dbReference type="EMBL" id="FLQS01000001">
    <property type="protein sequence ID" value="SBS70539.1"/>
    <property type="molecule type" value="Genomic_DNA"/>
</dbReference>
<reference evidence="5" key="1">
    <citation type="submission" date="2016-03" db="EMBL/GenBank/DDBJ databases">
        <authorList>
            <person name="Ploux O."/>
        </authorList>
    </citation>
    <scope>NUCLEOTIDE SEQUENCE</scope>
    <source>
        <strain evidence="5">UC10</strain>
    </source>
</reference>
<evidence type="ECO:0000256" key="2">
    <source>
        <dbReference type="ARBA" id="ARBA00023125"/>
    </source>
</evidence>
<dbReference type="PRINTS" id="PR00778">
    <property type="entry name" value="HTHARSR"/>
</dbReference>
<dbReference type="PANTHER" id="PTHR43132:SF2">
    <property type="entry name" value="ARSENICAL RESISTANCE OPERON REPRESSOR ARSR-RELATED"/>
    <property type="match status" value="1"/>
</dbReference>
<sequence length="111" mass="11936">MVAESLDALKSEFFRSLAHPARIRILELLVAGDRSVTELLPAVGVEASNLSQQLGVLRRAGIVNACRQGNSVTYSIGSPYIAELLAVARTVLSGRLNEQVDALERSEVETS</sequence>
<evidence type="ECO:0000313" key="5">
    <source>
        <dbReference type="EMBL" id="SBS70539.1"/>
    </source>
</evidence>
<dbReference type="InterPro" id="IPR011991">
    <property type="entry name" value="ArsR-like_HTH"/>
</dbReference>
<accession>A0A1Y5NZL9</accession>
<dbReference type="CDD" id="cd00090">
    <property type="entry name" value="HTH_ARSR"/>
    <property type="match status" value="1"/>
</dbReference>
<proteinExistence type="predicted"/>
<feature type="domain" description="HTH arsR-type" evidence="4">
    <location>
        <begin position="2"/>
        <end position="96"/>
    </location>
</feature>
<dbReference type="PANTHER" id="PTHR43132">
    <property type="entry name" value="ARSENICAL RESISTANCE OPERON REPRESSOR ARSR-RELATED"/>
    <property type="match status" value="1"/>
</dbReference>
<gene>
    <name evidence="5" type="ORF">MHPYR_10189</name>
</gene>
<dbReference type="InterPro" id="IPR036388">
    <property type="entry name" value="WH-like_DNA-bd_sf"/>
</dbReference>
<organism evidence="5">
    <name type="scientific">uncultured Mycobacterium sp</name>
    <dbReference type="NCBI Taxonomy" id="171292"/>
    <lineage>
        <taxon>Bacteria</taxon>
        <taxon>Bacillati</taxon>
        <taxon>Actinomycetota</taxon>
        <taxon>Actinomycetes</taxon>
        <taxon>Mycobacteriales</taxon>
        <taxon>Mycobacteriaceae</taxon>
        <taxon>Mycobacterium</taxon>
        <taxon>environmental samples</taxon>
    </lineage>
</organism>